<dbReference type="SUPFAM" id="SSF55781">
    <property type="entry name" value="GAF domain-like"/>
    <property type="match status" value="1"/>
</dbReference>
<dbReference type="RefSeq" id="WP_181428597.1">
    <property type="nucleotide sequence ID" value="NZ_JACIBU010000001.1"/>
</dbReference>
<protein>
    <recommendedName>
        <fullName evidence="1">GAF domain-containing protein</fullName>
    </recommendedName>
</protein>
<organism evidence="2 3">
    <name type="scientific">Modestobacter versicolor</name>
    <dbReference type="NCBI Taxonomy" id="429133"/>
    <lineage>
        <taxon>Bacteria</taxon>
        <taxon>Bacillati</taxon>
        <taxon>Actinomycetota</taxon>
        <taxon>Actinomycetes</taxon>
        <taxon>Geodermatophilales</taxon>
        <taxon>Geodermatophilaceae</taxon>
        <taxon>Modestobacter</taxon>
    </lineage>
</organism>
<sequence>MRLETDDRTPRPQRGCCGSALGMAVVPGEDSQARGDTGAFAATGHLTSCRWSSVSTSERFKVALAASAVDLAGPELLPERLARAAAAVLPVDGGGISLFFASDRRLPLGASDEQSAEVERLQFTVGEGPCLSAHASGRPIVADEAMIESRWPAFYDELVARTSIRGIIALPLEDDLRAFGALDLYLVPPGDVGSVTLLDALTVAREVVETFQATRRQDPTSADGPAWLDAPAAERRSLVWQAMGFVNSGLGVTGPDALALLRGYAYGEGADLDDVAARVLARDVPLERLALDAGESR</sequence>
<evidence type="ECO:0000313" key="2">
    <source>
        <dbReference type="EMBL" id="MBB3674685.1"/>
    </source>
</evidence>
<name>A0A839XVS3_9ACTN</name>
<evidence type="ECO:0000259" key="1">
    <source>
        <dbReference type="Pfam" id="PF01590"/>
    </source>
</evidence>
<dbReference type="Gene3D" id="3.30.450.40">
    <property type="match status" value="1"/>
</dbReference>
<dbReference type="Pfam" id="PF01590">
    <property type="entry name" value="GAF"/>
    <property type="match status" value="1"/>
</dbReference>
<dbReference type="Proteomes" id="UP000580718">
    <property type="component" value="Unassembled WGS sequence"/>
</dbReference>
<dbReference type="EMBL" id="JACIBU010000001">
    <property type="protein sequence ID" value="MBB3674685.1"/>
    <property type="molecule type" value="Genomic_DNA"/>
</dbReference>
<dbReference type="AlphaFoldDB" id="A0A839XVS3"/>
<gene>
    <name evidence="2" type="ORF">FHX36_000420</name>
</gene>
<evidence type="ECO:0000313" key="3">
    <source>
        <dbReference type="Proteomes" id="UP000580718"/>
    </source>
</evidence>
<reference evidence="2 3" key="1">
    <citation type="submission" date="2020-08" db="EMBL/GenBank/DDBJ databases">
        <title>Sequencing the genomes of 1000 actinobacteria strains.</title>
        <authorList>
            <person name="Klenk H.-P."/>
        </authorList>
    </citation>
    <scope>NUCLEOTIDE SEQUENCE [LARGE SCALE GENOMIC DNA]</scope>
    <source>
        <strain evidence="2 3">DSM 16678</strain>
    </source>
</reference>
<comment type="caution">
    <text evidence="2">The sequence shown here is derived from an EMBL/GenBank/DDBJ whole genome shotgun (WGS) entry which is preliminary data.</text>
</comment>
<proteinExistence type="predicted"/>
<feature type="domain" description="GAF" evidence="1">
    <location>
        <begin position="80"/>
        <end position="189"/>
    </location>
</feature>
<dbReference type="InterPro" id="IPR003018">
    <property type="entry name" value="GAF"/>
</dbReference>
<accession>A0A839XVS3</accession>
<dbReference type="InterPro" id="IPR029016">
    <property type="entry name" value="GAF-like_dom_sf"/>
</dbReference>